<evidence type="ECO:0000313" key="4">
    <source>
        <dbReference type="Proteomes" id="UP000253490"/>
    </source>
</evidence>
<keyword evidence="4" id="KW-1185">Reference proteome</keyword>
<dbReference type="AlphaFoldDB" id="A0A366I5B6"/>
<dbReference type="Gene3D" id="3.30.70.1880">
    <property type="entry name" value="Protein of unknown function DUF881"/>
    <property type="match status" value="1"/>
</dbReference>
<dbReference type="PANTHER" id="PTHR37313:SF2">
    <property type="entry name" value="UPF0749 PROTEIN YLXX"/>
    <property type="match status" value="1"/>
</dbReference>
<name>A0A366I5B6_9FIRM</name>
<dbReference type="OrthoDB" id="9776196at2"/>
<organism evidence="3 4">
    <name type="scientific">Alkalibaculum bacchi</name>
    <dbReference type="NCBI Taxonomy" id="645887"/>
    <lineage>
        <taxon>Bacteria</taxon>
        <taxon>Bacillati</taxon>
        <taxon>Bacillota</taxon>
        <taxon>Clostridia</taxon>
        <taxon>Eubacteriales</taxon>
        <taxon>Eubacteriaceae</taxon>
        <taxon>Alkalibaculum</taxon>
    </lineage>
</organism>
<dbReference type="InterPro" id="IPR010273">
    <property type="entry name" value="DUF881"/>
</dbReference>
<feature type="coiled-coil region" evidence="2">
    <location>
        <begin position="43"/>
        <end position="77"/>
    </location>
</feature>
<dbReference type="PANTHER" id="PTHR37313">
    <property type="entry name" value="UPF0749 PROTEIN RV1825"/>
    <property type="match status" value="1"/>
</dbReference>
<reference evidence="3 4" key="1">
    <citation type="submission" date="2018-06" db="EMBL/GenBank/DDBJ databases">
        <title>Genomic Encyclopedia of Type Strains, Phase IV (KMG-IV): sequencing the most valuable type-strain genomes for metagenomic binning, comparative biology and taxonomic classification.</title>
        <authorList>
            <person name="Goeker M."/>
        </authorList>
    </citation>
    <scope>NUCLEOTIDE SEQUENCE [LARGE SCALE GENOMIC DNA]</scope>
    <source>
        <strain evidence="3 4">DSM 22112</strain>
    </source>
</reference>
<dbReference type="Pfam" id="PF05949">
    <property type="entry name" value="DUF881"/>
    <property type="match status" value="1"/>
</dbReference>
<proteinExistence type="inferred from homology"/>
<accession>A0A366I5B6</accession>
<protein>
    <submittedName>
        <fullName evidence="3">Uncharacterized protein YlxW (UPF0749 family)</fullName>
    </submittedName>
</protein>
<keyword evidence="2" id="KW-0175">Coiled coil</keyword>
<evidence type="ECO:0000256" key="1">
    <source>
        <dbReference type="ARBA" id="ARBA00009108"/>
    </source>
</evidence>
<comment type="caution">
    <text evidence="3">The sequence shown here is derived from an EMBL/GenBank/DDBJ whole genome shotgun (WGS) entry which is preliminary data.</text>
</comment>
<dbReference type="EMBL" id="QNRX01000013">
    <property type="protein sequence ID" value="RBP61815.1"/>
    <property type="molecule type" value="Genomic_DNA"/>
</dbReference>
<dbReference type="Proteomes" id="UP000253490">
    <property type="component" value="Unassembled WGS sequence"/>
</dbReference>
<gene>
    <name evidence="3" type="ORF">DES36_11327</name>
</gene>
<sequence length="229" mass="25986">MMKKILTFVTFILCILVGAVFTPTILDKDMLLGNHNITTPKVIYDYQQEIDNLKVQNKELNVNIENLESKLENYENGEEVDYKLLQKELFNENIIYDIILGNTDVEGPGVEVLMSDSDEEITIGDDISNYIIHNSNVLKIVNELKYAGAEVIAINGYQLSWDSNIDCAGPVIYIDDFIAGTPFKIEAIGNQQKMMATLEADDSYYVELSRFSKINISLREKDNIVLKKN</sequence>
<dbReference type="RefSeq" id="WP_113921092.1">
    <property type="nucleotide sequence ID" value="NZ_QNRX01000013.1"/>
</dbReference>
<comment type="similarity">
    <text evidence="1">Belongs to the UPF0749 family.</text>
</comment>
<evidence type="ECO:0000256" key="2">
    <source>
        <dbReference type="SAM" id="Coils"/>
    </source>
</evidence>
<evidence type="ECO:0000313" key="3">
    <source>
        <dbReference type="EMBL" id="RBP61815.1"/>
    </source>
</evidence>